<proteinExistence type="inferred from homology"/>
<reference evidence="3 4" key="1">
    <citation type="submission" date="2007-03" db="EMBL/GenBank/DDBJ databases">
        <title>Complete sequence of Desulfotomaculum reducens MI-1.</title>
        <authorList>
            <consortium name="US DOE Joint Genome Institute"/>
            <person name="Copeland A."/>
            <person name="Lucas S."/>
            <person name="Lapidus A."/>
            <person name="Barry K."/>
            <person name="Detter J.C."/>
            <person name="Glavina del Rio T."/>
            <person name="Hammon N."/>
            <person name="Israni S."/>
            <person name="Dalin E."/>
            <person name="Tice H."/>
            <person name="Pitluck S."/>
            <person name="Sims D."/>
            <person name="Brettin T."/>
            <person name="Bruce D."/>
            <person name="Han C."/>
            <person name="Tapia R."/>
            <person name="Schmutz J."/>
            <person name="Larimer F."/>
            <person name="Land M."/>
            <person name="Hauser L."/>
            <person name="Kyrpides N."/>
            <person name="Kim E."/>
            <person name="Tebo B.M."/>
            <person name="Richardson P."/>
        </authorList>
    </citation>
    <scope>NUCLEOTIDE SEQUENCE [LARGE SCALE GENOMIC DNA]</scope>
    <source>
        <strain evidence="3 4">MI-1</strain>
    </source>
</reference>
<dbReference type="KEGG" id="drm:Dred_1203"/>
<feature type="domain" description="Phage terminase large subunit GpA ATPase" evidence="1">
    <location>
        <begin position="46"/>
        <end position="283"/>
    </location>
</feature>
<dbReference type="GO" id="GO:0005524">
    <property type="term" value="F:ATP binding"/>
    <property type="evidence" value="ECO:0007669"/>
    <property type="project" value="InterPro"/>
</dbReference>
<evidence type="ECO:0000259" key="2">
    <source>
        <dbReference type="Pfam" id="PF20454"/>
    </source>
</evidence>
<dbReference type="HAMAP" id="MF_04144">
    <property type="entry name" value="TERL_LAMBDA"/>
    <property type="match status" value="1"/>
</dbReference>
<dbReference type="GO" id="GO:0016887">
    <property type="term" value="F:ATP hydrolysis activity"/>
    <property type="evidence" value="ECO:0007669"/>
    <property type="project" value="InterPro"/>
</dbReference>
<dbReference type="GO" id="GO:0004519">
    <property type="term" value="F:endonuclease activity"/>
    <property type="evidence" value="ECO:0007669"/>
    <property type="project" value="InterPro"/>
</dbReference>
<dbReference type="AlphaFoldDB" id="A4J3T4"/>
<dbReference type="InterPro" id="IPR008866">
    <property type="entry name" value="Phage_lambda_GpA-like"/>
</dbReference>
<dbReference type="Pfam" id="PF20454">
    <property type="entry name" value="GpA_nuclease"/>
    <property type="match status" value="1"/>
</dbReference>
<dbReference type="eggNOG" id="COG5525">
    <property type="taxonomic scope" value="Bacteria"/>
</dbReference>
<keyword evidence="4" id="KW-1185">Reference proteome</keyword>
<dbReference type="PANTHER" id="PTHR34413">
    <property type="entry name" value="PROPHAGE TAIL FIBER ASSEMBLY PROTEIN HOMOLOG TFAE-RELATED-RELATED"/>
    <property type="match status" value="1"/>
</dbReference>
<evidence type="ECO:0000259" key="1">
    <source>
        <dbReference type="Pfam" id="PF05876"/>
    </source>
</evidence>
<dbReference type="InterPro" id="IPR027417">
    <property type="entry name" value="P-loop_NTPase"/>
</dbReference>
<dbReference type="Proteomes" id="UP000001556">
    <property type="component" value="Chromosome"/>
</dbReference>
<gene>
    <name evidence="3" type="ordered locus">Dred_1203</name>
</gene>
<protein>
    <submittedName>
        <fullName evidence="3">Phage terminase GpA</fullName>
    </submittedName>
</protein>
<dbReference type="InterPro" id="IPR046453">
    <property type="entry name" value="GpA_ATPase"/>
</dbReference>
<accession>A4J3T4</accession>
<feature type="domain" description="Terminase large subunit GpA endonuclease" evidence="2">
    <location>
        <begin position="293"/>
        <end position="577"/>
    </location>
</feature>
<dbReference type="InterPro" id="IPR046454">
    <property type="entry name" value="GpA_endonuclease"/>
</dbReference>
<evidence type="ECO:0000313" key="4">
    <source>
        <dbReference type="Proteomes" id="UP000001556"/>
    </source>
</evidence>
<dbReference type="HOGENOM" id="CLU_023850_4_1_9"/>
<dbReference type="EMBL" id="CP000612">
    <property type="protein sequence ID" value="ABO49737.1"/>
    <property type="molecule type" value="Genomic_DNA"/>
</dbReference>
<dbReference type="PANTHER" id="PTHR34413:SF2">
    <property type="entry name" value="PROPHAGE TAIL FIBER ASSEMBLY PROTEIN HOMOLOG TFAE-RELATED"/>
    <property type="match status" value="1"/>
</dbReference>
<dbReference type="Pfam" id="PF05876">
    <property type="entry name" value="GpA_ATPase"/>
    <property type="match status" value="1"/>
</dbReference>
<sequence length="614" mass="69007">MATKKHDDIELLFRLVENATNNVAPPPDLKLSDWADLYRRLSSESSSEPGQWRTDRAPYQREIMNAISDPEISTVVVMSSAQIGKTEFLLNVIGYHIDYDPAPILLIQPTDKMAEAFSKDRLAPMIRDTPVLRSKVANAKSRDSGNTLLHKKFTGGHITLVGANAPTGLASRPIRIVLADEVDRYPASAGTEGDPLTLAKKRANTFWNRKFVYVSTPGIKGVSRIEAEYENSTMEEWHVPCPSCGHYQPFKWGQVVFESASMACKHCGVIHSEFEWKLGTGKWVARKPGAKSRGFHINELASPWKRWAEIIEDFKAAKKEAKKGNIELLKSWVNTSLGETWEEEGEGVELDGLLKRRERYNCEVPDDVLVLTAAVDVQDNRLEYEIVGWGLEYESWGIQYGVIMGDPGQDYVWDMLDGVLDKKYARNDGQKLQIMTTCVDSGGHHTKKVYEYCKKHELKRVWAIKGESGSGTPFIKRPKKRNDAGVWLFGIGVDVGKDTITSRLKLFEEGPGYCHFPIEQDRGYDQAYFEGLTSEHRVVRYTRGQAKVGWEKRTSGARNEPFDLRNYATAALEILNPPMELLKKRLGKTEAQPAVSEAKAAKKRAGLVNKGVVI</sequence>
<organism evidence="3 4">
    <name type="scientific">Desulforamulus reducens (strain ATCC BAA-1160 / DSM 100696 / MI-1)</name>
    <name type="common">Desulfotomaculum reducens</name>
    <dbReference type="NCBI Taxonomy" id="349161"/>
    <lineage>
        <taxon>Bacteria</taxon>
        <taxon>Bacillati</taxon>
        <taxon>Bacillota</taxon>
        <taxon>Clostridia</taxon>
        <taxon>Eubacteriales</taxon>
        <taxon>Peptococcaceae</taxon>
        <taxon>Desulforamulus</taxon>
    </lineage>
</organism>
<dbReference type="Gene3D" id="3.40.50.300">
    <property type="entry name" value="P-loop containing nucleotide triphosphate hydrolases"/>
    <property type="match status" value="1"/>
</dbReference>
<name>A4J3T4_DESRM</name>
<dbReference type="STRING" id="349161.Dred_1203"/>
<dbReference type="RefSeq" id="WP_011877563.1">
    <property type="nucleotide sequence ID" value="NC_009253.1"/>
</dbReference>
<evidence type="ECO:0000313" key="3">
    <source>
        <dbReference type="EMBL" id="ABO49737.1"/>
    </source>
</evidence>
<dbReference type="InterPro" id="IPR051220">
    <property type="entry name" value="TFA_Chaperone"/>
</dbReference>